<feature type="transmembrane region" description="Helical" evidence="1">
    <location>
        <begin position="147"/>
        <end position="169"/>
    </location>
</feature>
<dbReference type="Pfam" id="PF22564">
    <property type="entry name" value="HAAS"/>
    <property type="match status" value="1"/>
</dbReference>
<comment type="caution">
    <text evidence="2">The sequence shown here is derived from an EMBL/GenBank/DDBJ whole genome shotgun (WGS) entry which is preliminary data.</text>
</comment>
<name>A0A2W5R4S2_ACIJO</name>
<evidence type="ECO:0000313" key="2">
    <source>
        <dbReference type="EMBL" id="PZQ83982.1"/>
    </source>
</evidence>
<feature type="transmembrane region" description="Helical" evidence="1">
    <location>
        <begin position="110"/>
        <end position="135"/>
    </location>
</feature>
<evidence type="ECO:0000256" key="1">
    <source>
        <dbReference type="SAM" id="Phobius"/>
    </source>
</evidence>
<sequence length="189" mass="21815">MNKEEYLKIIQKEIKKINTDEKEDILSEYESYFINGYKNNKNDEEIIKELGDPVKIAKEINAVNSLYKVENKKSVKSIFSAAFSIMELSILNLILIIFSFFVLLLFSPFILAYFIAVPIMIISPIILLVMGIINGFSTINTGDIIEVIKGVTLGIILVFIGYFITKYFWKLLVNYLNWNITIYKKGKMK</sequence>
<accession>A0A2W5R4S2</accession>
<dbReference type="AlphaFoldDB" id="A0A2W5R4S2"/>
<keyword evidence="1" id="KW-0812">Transmembrane</keyword>
<feature type="transmembrane region" description="Helical" evidence="1">
    <location>
        <begin position="78"/>
        <end position="104"/>
    </location>
</feature>
<evidence type="ECO:0000313" key="3">
    <source>
        <dbReference type="Proteomes" id="UP000249282"/>
    </source>
</evidence>
<keyword evidence="1" id="KW-1133">Transmembrane helix</keyword>
<reference evidence="2 3" key="1">
    <citation type="submission" date="2017-11" db="EMBL/GenBank/DDBJ databases">
        <title>Infants hospitalized years apart are colonized by the same room-sourced microbial strains.</title>
        <authorList>
            <person name="Brooks B."/>
            <person name="Olm M.R."/>
            <person name="Firek B.A."/>
            <person name="Baker R."/>
            <person name="Thomas B.C."/>
            <person name="Morowitz M.J."/>
            <person name="Banfield J.F."/>
        </authorList>
    </citation>
    <scope>NUCLEOTIDE SEQUENCE [LARGE SCALE GENOMIC DNA]</scope>
    <source>
        <strain evidence="2">S2_003_000_R3_20</strain>
    </source>
</reference>
<gene>
    <name evidence="2" type="ORF">DI542_17850</name>
</gene>
<dbReference type="EMBL" id="QFQJ01000176">
    <property type="protein sequence ID" value="PZQ83982.1"/>
    <property type="molecule type" value="Genomic_DNA"/>
</dbReference>
<organism evidence="2 3">
    <name type="scientific">Acinetobacter johnsonii</name>
    <dbReference type="NCBI Taxonomy" id="40214"/>
    <lineage>
        <taxon>Bacteria</taxon>
        <taxon>Pseudomonadati</taxon>
        <taxon>Pseudomonadota</taxon>
        <taxon>Gammaproteobacteria</taxon>
        <taxon>Moraxellales</taxon>
        <taxon>Moraxellaceae</taxon>
        <taxon>Acinetobacter</taxon>
    </lineage>
</organism>
<keyword evidence="1" id="KW-0472">Membrane</keyword>
<dbReference type="Proteomes" id="UP000249282">
    <property type="component" value="Unassembled WGS sequence"/>
</dbReference>
<proteinExistence type="predicted"/>
<protein>
    <submittedName>
        <fullName evidence="2">DUF1700 domain-containing protein</fullName>
    </submittedName>
</protein>